<dbReference type="AlphaFoldDB" id="A2QVQ9"/>
<dbReference type="EMBL" id="AM270224">
    <property type="protein sequence ID" value="CAK40591.1"/>
    <property type="molecule type" value="Genomic_DNA"/>
</dbReference>
<name>A2QVQ9_ASPNC</name>
<proteinExistence type="predicted"/>
<gene>
    <name evidence="1" type="ORF">An11g02320</name>
</gene>
<keyword evidence="2" id="KW-1185">Reference proteome</keyword>
<dbReference type="Proteomes" id="UP000006706">
    <property type="component" value="Chromosome 7R"/>
</dbReference>
<dbReference type="HOGENOM" id="CLU_3426852_0_0_1"/>
<reference evidence="1 2" key="1">
    <citation type="journal article" date="2007" name="Nat. Biotechnol.">
        <title>Genome sequencing and analysis of the versatile cell factory Aspergillus niger CBS 513.88.</title>
        <authorList>
            <person name="Pel H.J."/>
            <person name="de Winde J.H."/>
            <person name="Archer D.B."/>
            <person name="Dyer P.S."/>
            <person name="Hofmann G."/>
            <person name="Schaap P.J."/>
            <person name="Turner G."/>
            <person name="de Vries R.P."/>
            <person name="Albang R."/>
            <person name="Albermann K."/>
            <person name="Andersen M.R."/>
            <person name="Bendtsen J.D."/>
            <person name="Benen J.A."/>
            <person name="van den Berg M."/>
            <person name="Breestraat S."/>
            <person name="Caddick M.X."/>
            <person name="Contreras R."/>
            <person name="Cornell M."/>
            <person name="Coutinho P.M."/>
            <person name="Danchin E.G."/>
            <person name="Debets A.J."/>
            <person name="Dekker P."/>
            <person name="van Dijck P.W."/>
            <person name="van Dijk A."/>
            <person name="Dijkhuizen L."/>
            <person name="Driessen A.J."/>
            <person name="d'Enfert C."/>
            <person name="Geysens S."/>
            <person name="Goosen C."/>
            <person name="Groot G.S."/>
            <person name="de Groot P.W."/>
            <person name="Guillemette T."/>
            <person name="Henrissat B."/>
            <person name="Herweijer M."/>
            <person name="van den Hombergh J.P."/>
            <person name="van den Hondel C.A."/>
            <person name="van der Heijden R.T."/>
            <person name="van der Kaaij R.M."/>
            <person name="Klis F.M."/>
            <person name="Kools H.J."/>
            <person name="Kubicek C.P."/>
            <person name="van Kuyk P.A."/>
            <person name="Lauber J."/>
            <person name="Lu X."/>
            <person name="van der Maarel M.J."/>
            <person name="Meulenberg R."/>
            <person name="Menke H."/>
            <person name="Mortimer M.A."/>
            <person name="Nielsen J."/>
            <person name="Oliver S.G."/>
            <person name="Olsthoorn M."/>
            <person name="Pal K."/>
            <person name="van Peij N.N."/>
            <person name="Ram A.F."/>
            <person name="Rinas U."/>
            <person name="Roubos J.A."/>
            <person name="Sagt C.M."/>
            <person name="Schmoll M."/>
            <person name="Sun J."/>
            <person name="Ussery D."/>
            <person name="Varga J."/>
            <person name="Vervecken W."/>
            <person name="van de Vondervoort P.J."/>
            <person name="Wedler H."/>
            <person name="Wosten H.A."/>
            <person name="Zeng A.P."/>
            <person name="van Ooyen A.J."/>
            <person name="Visser J."/>
            <person name="Stam H."/>
        </authorList>
    </citation>
    <scope>NUCLEOTIDE SEQUENCE [LARGE SCALE GENOMIC DNA]</scope>
    <source>
        <strain evidence="2">CBS 513.88 / FGSC A1513 / ATCC MYA-4892</strain>
    </source>
</reference>
<evidence type="ECO:0000313" key="2">
    <source>
        <dbReference type="Proteomes" id="UP000006706"/>
    </source>
</evidence>
<protein>
    <submittedName>
        <fullName evidence="1">Contig An11c0070, genomic contig</fullName>
    </submittedName>
</protein>
<organism evidence="1 2">
    <name type="scientific">Aspergillus niger (strain ATCC MYA-4892 / CBS 513.88 / FGSC A1513)</name>
    <dbReference type="NCBI Taxonomy" id="425011"/>
    <lineage>
        <taxon>Eukaryota</taxon>
        <taxon>Fungi</taxon>
        <taxon>Dikarya</taxon>
        <taxon>Ascomycota</taxon>
        <taxon>Pezizomycotina</taxon>
        <taxon>Eurotiomycetes</taxon>
        <taxon>Eurotiomycetidae</taxon>
        <taxon>Eurotiales</taxon>
        <taxon>Aspergillaceae</taxon>
        <taxon>Aspergillus</taxon>
        <taxon>Aspergillus subgen. Circumdati</taxon>
    </lineage>
</organism>
<evidence type="ECO:0000313" key="1">
    <source>
        <dbReference type="EMBL" id="CAK40591.1"/>
    </source>
</evidence>
<accession>A2QVQ9</accession>
<dbReference type="VEuPathDB" id="FungiDB:An11g02320"/>
<sequence>MQTLRLVFPSVQRWQNPETWF</sequence>